<dbReference type="Gene3D" id="3.90.1570.10">
    <property type="entry name" value="tt1808, chain A"/>
    <property type="match status" value="1"/>
</dbReference>
<dbReference type="InterPro" id="IPR011335">
    <property type="entry name" value="Restrct_endonuc-II-like"/>
</dbReference>
<dbReference type="InterPro" id="IPR008538">
    <property type="entry name" value="Uma2"/>
</dbReference>
<accession>A0A4R4D9V1</accession>
<evidence type="ECO:0000313" key="3">
    <source>
        <dbReference type="Proteomes" id="UP000295023"/>
    </source>
</evidence>
<sequence>MDGDRPSLLEQAPWVKRHKLDVREYYRMAEADIFEPGERVELIEGEIIDMAPIGSEHNGAVTGLNRKFILGAGERAVVTVQGPLRLSDVSEPQPDLLLLKPRADDYRSEHPVPSEVLLLVEVADSSLRFDRGVKLPLYARHKVPEVWIVNLGDNVVDVYRTPKDDAYLTTRRAARGEVLEPALLPGLRIPVTEVLG</sequence>
<dbReference type="SUPFAM" id="SSF52980">
    <property type="entry name" value="Restriction endonuclease-like"/>
    <property type="match status" value="1"/>
</dbReference>
<dbReference type="GO" id="GO:0004519">
    <property type="term" value="F:endonuclease activity"/>
    <property type="evidence" value="ECO:0007669"/>
    <property type="project" value="UniProtKB-KW"/>
</dbReference>
<evidence type="ECO:0000259" key="1">
    <source>
        <dbReference type="Pfam" id="PF05685"/>
    </source>
</evidence>
<protein>
    <submittedName>
        <fullName evidence="2">Uma2 family endonuclease</fullName>
    </submittedName>
</protein>
<dbReference type="CDD" id="cd06260">
    <property type="entry name" value="DUF820-like"/>
    <property type="match status" value="1"/>
</dbReference>
<keyword evidence="2" id="KW-0378">Hydrolase</keyword>
<dbReference type="AlphaFoldDB" id="A0A4R4D9V1"/>
<name>A0A4R4D9V1_9PROT</name>
<organism evidence="2 3">
    <name type="scientific">Roseicella aquatilis</name>
    <dbReference type="NCBI Taxonomy" id="2527868"/>
    <lineage>
        <taxon>Bacteria</taxon>
        <taxon>Pseudomonadati</taxon>
        <taxon>Pseudomonadota</taxon>
        <taxon>Alphaproteobacteria</taxon>
        <taxon>Acetobacterales</taxon>
        <taxon>Roseomonadaceae</taxon>
        <taxon>Roseicella</taxon>
    </lineage>
</organism>
<dbReference type="PANTHER" id="PTHR35400">
    <property type="entry name" value="SLR1083 PROTEIN"/>
    <property type="match status" value="1"/>
</dbReference>
<dbReference type="EMBL" id="SKBM01000021">
    <property type="protein sequence ID" value="TCZ56708.1"/>
    <property type="molecule type" value="Genomic_DNA"/>
</dbReference>
<keyword evidence="2" id="KW-0255">Endonuclease</keyword>
<keyword evidence="3" id="KW-1185">Reference proteome</keyword>
<feature type="domain" description="Putative restriction endonuclease" evidence="1">
    <location>
        <begin position="23"/>
        <end position="191"/>
    </location>
</feature>
<comment type="caution">
    <text evidence="2">The sequence shown here is derived from an EMBL/GenBank/DDBJ whole genome shotgun (WGS) entry which is preliminary data.</text>
</comment>
<evidence type="ECO:0000313" key="2">
    <source>
        <dbReference type="EMBL" id="TCZ56708.1"/>
    </source>
</evidence>
<dbReference type="PANTHER" id="PTHR35400:SF1">
    <property type="entry name" value="SLR1083 PROTEIN"/>
    <property type="match status" value="1"/>
</dbReference>
<reference evidence="2 3" key="1">
    <citation type="submission" date="2019-03" db="EMBL/GenBank/DDBJ databases">
        <title>Paracraurococcus aquatilis NE82 genome sequence.</title>
        <authorList>
            <person name="Zhao Y."/>
            <person name="Du Z."/>
        </authorList>
    </citation>
    <scope>NUCLEOTIDE SEQUENCE [LARGE SCALE GENOMIC DNA]</scope>
    <source>
        <strain evidence="2 3">NE82</strain>
    </source>
</reference>
<keyword evidence="2" id="KW-0540">Nuclease</keyword>
<dbReference type="OrthoDB" id="196625at2"/>
<dbReference type="InterPro" id="IPR012296">
    <property type="entry name" value="Nuclease_put_TT1808"/>
</dbReference>
<dbReference type="Proteomes" id="UP000295023">
    <property type="component" value="Unassembled WGS sequence"/>
</dbReference>
<proteinExistence type="predicted"/>
<dbReference type="RefSeq" id="WP_132293171.1">
    <property type="nucleotide sequence ID" value="NZ_SKBM01000021.1"/>
</dbReference>
<dbReference type="Pfam" id="PF05685">
    <property type="entry name" value="Uma2"/>
    <property type="match status" value="1"/>
</dbReference>
<gene>
    <name evidence="2" type="ORF">EXY23_19175</name>
</gene>